<sequence>MKLKRIVPVVIVLALVALVAWQYPRFYIATGYGAKCLASGVFVAHRNADQVIAQDLDYSIVKYTHSKIDFKKKTVTTSFLGMAHQTAVYREGLGCTLVGDMPESKVRAESHKQLAPQPADPFEVAWPTGDQLKDTIFPEINYSRLKKAMDDAFDHGDEDLKRTAAVVVVYKNQLVGEEYWTKEGITPETRMWGWSMDKSVINAMLGVLTREGKLDVNEPAPIPEWQNDQRKNITVNNLMHMSSGLKWDEDYGNVSDVTVMLYRKGDVYKAAVKAPYGVKPGTQWYYSSGTTNILSGMIRHIIGNDDEYLNFPRKEIFNKIGMRSMLMETDAAGNFVGSSYGYATARDWARFGLLYLNNGIWQGDTIVSPEWVKYTRTPAPASTGNYGAQFWLNRDKSIPDAPEDMFYCDGHRGQRIFIMPSKKLVVVRLGFSLEHFSDNTFLKEVLSAFHSDKQ</sequence>
<dbReference type="Pfam" id="PF00144">
    <property type="entry name" value="Beta-lactamase"/>
    <property type="match status" value="1"/>
</dbReference>
<dbReference type="Proteomes" id="UP000396862">
    <property type="component" value="Unassembled WGS sequence"/>
</dbReference>
<accession>A0A2P8C808</accession>
<proteinExistence type="predicted"/>
<dbReference type="InterPro" id="IPR012338">
    <property type="entry name" value="Beta-lactam/transpept-like"/>
</dbReference>
<keyword evidence="5" id="KW-1185">Reference proteome</keyword>
<keyword evidence="2" id="KW-0378">Hydrolase</keyword>
<feature type="domain" description="Beta-lactamase-related" evidence="1">
    <location>
        <begin position="162"/>
        <end position="429"/>
    </location>
</feature>
<reference evidence="3 4" key="1">
    <citation type="submission" date="2018-03" db="EMBL/GenBank/DDBJ databases">
        <title>Genomic Encyclopedia of Archaeal and Bacterial Type Strains, Phase II (KMG-II): from individual species to whole genera.</title>
        <authorList>
            <person name="Goeker M."/>
        </authorList>
    </citation>
    <scope>NUCLEOTIDE SEQUENCE [LARGE SCALE GENOMIC DNA]</scope>
    <source>
        <strain evidence="3 4">DSM 27267</strain>
    </source>
</reference>
<evidence type="ECO:0000313" key="2">
    <source>
        <dbReference type="EMBL" id="GET22194.1"/>
    </source>
</evidence>
<dbReference type="EMBL" id="BLAU01000001">
    <property type="protein sequence ID" value="GET22194.1"/>
    <property type="molecule type" value="Genomic_DNA"/>
</dbReference>
<dbReference type="Gene3D" id="3.40.710.10">
    <property type="entry name" value="DD-peptidase/beta-lactamase superfamily"/>
    <property type="match status" value="1"/>
</dbReference>
<reference evidence="2 5" key="2">
    <citation type="submission" date="2019-10" db="EMBL/GenBank/DDBJ databases">
        <title>Prolixibacter strains distinguished by the presence of nitrate reductase genes were adept at nitrate-dependent anaerobic corrosion of metallic iron and carbon steel.</title>
        <authorList>
            <person name="Iino T."/>
            <person name="Shono N."/>
            <person name="Ito K."/>
            <person name="Nakamura R."/>
            <person name="Sueoka K."/>
            <person name="Harayama S."/>
            <person name="Ohkuma M."/>
        </authorList>
    </citation>
    <scope>NUCLEOTIDE SEQUENCE [LARGE SCALE GENOMIC DNA]</scope>
    <source>
        <strain evidence="2 5">MIC1-1</strain>
    </source>
</reference>
<dbReference type="SUPFAM" id="SSF56601">
    <property type="entry name" value="beta-lactamase/transpeptidase-like"/>
    <property type="match status" value="1"/>
</dbReference>
<organism evidence="3 4">
    <name type="scientific">Prolixibacter denitrificans</name>
    <dbReference type="NCBI Taxonomy" id="1541063"/>
    <lineage>
        <taxon>Bacteria</taxon>
        <taxon>Pseudomonadati</taxon>
        <taxon>Bacteroidota</taxon>
        <taxon>Bacteroidia</taxon>
        <taxon>Marinilabiliales</taxon>
        <taxon>Prolixibacteraceae</taxon>
        <taxon>Prolixibacter</taxon>
    </lineage>
</organism>
<name>A0A2P8C808_9BACT</name>
<dbReference type="Proteomes" id="UP000240621">
    <property type="component" value="Unassembled WGS sequence"/>
</dbReference>
<dbReference type="AlphaFoldDB" id="A0A2P8C808"/>
<evidence type="ECO:0000259" key="1">
    <source>
        <dbReference type="Pfam" id="PF00144"/>
    </source>
</evidence>
<dbReference type="RefSeq" id="WP_106543397.1">
    <property type="nucleotide sequence ID" value="NZ_BLAU01000001.1"/>
</dbReference>
<dbReference type="GO" id="GO:0016787">
    <property type="term" value="F:hydrolase activity"/>
    <property type="evidence" value="ECO:0007669"/>
    <property type="project" value="UniProtKB-KW"/>
</dbReference>
<comment type="caution">
    <text evidence="3">The sequence shown here is derived from an EMBL/GenBank/DDBJ whole genome shotgun (WGS) entry which is preliminary data.</text>
</comment>
<gene>
    <name evidence="3" type="ORF">CLV93_11153</name>
    <name evidence="2" type="ORF">JCM18694_24400</name>
</gene>
<evidence type="ECO:0000313" key="4">
    <source>
        <dbReference type="Proteomes" id="UP000240621"/>
    </source>
</evidence>
<evidence type="ECO:0000313" key="3">
    <source>
        <dbReference type="EMBL" id="PSK81076.1"/>
    </source>
</evidence>
<protein>
    <submittedName>
        <fullName evidence="2">Serine hydrolase</fullName>
    </submittedName>
</protein>
<dbReference type="EMBL" id="PYGC01000011">
    <property type="protein sequence ID" value="PSK81076.1"/>
    <property type="molecule type" value="Genomic_DNA"/>
</dbReference>
<dbReference type="InterPro" id="IPR001466">
    <property type="entry name" value="Beta-lactam-related"/>
</dbReference>
<dbReference type="PANTHER" id="PTHR43283:SF7">
    <property type="entry name" value="BETA-LACTAMASE-RELATED DOMAIN-CONTAINING PROTEIN"/>
    <property type="match status" value="1"/>
</dbReference>
<dbReference type="PANTHER" id="PTHR43283">
    <property type="entry name" value="BETA-LACTAMASE-RELATED"/>
    <property type="match status" value="1"/>
</dbReference>
<dbReference type="InterPro" id="IPR050789">
    <property type="entry name" value="Diverse_Enzym_Activities"/>
</dbReference>
<evidence type="ECO:0000313" key="5">
    <source>
        <dbReference type="Proteomes" id="UP000396862"/>
    </source>
</evidence>
<dbReference type="OrthoDB" id="1185352at2"/>